<dbReference type="EMBL" id="BMGR01000006">
    <property type="protein sequence ID" value="GGG03384.1"/>
    <property type="molecule type" value="Genomic_DNA"/>
</dbReference>
<evidence type="ECO:0000259" key="6">
    <source>
        <dbReference type="SMART" id="SM00893"/>
    </source>
</evidence>
<dbReference type="InterPro" id="IPR014730">
    <property type="entry name" value="ETF_a/b_N"/>
</dbReference>
<dbReference type="CDD" id="cd01714">
    <property type="entry name" value="ETF_beta"/>
    <property type="match status" value="1"/>
</dbReference>
<keyword evidence="8" id="KW-1185">Reference proteome</keyword>
<proteinExistence type="inferred from homology"/>
<evidence type="ECO:0000256" key="2">
    <source>
        <dbReference type="ARBA" id="ARBA00011355"/>
    </source>
</evidence>
<name>A0A917CZE0_9BACL</name>
<evidence type="ECO:0000256" key="1">
    <source>
        <dbReference type="ARBA" id="ARBA00007557"/>
    </source>
</evidence>
<keyword evidence="4" id="KW-0813">Transport</keyword>
<dbReference type="PANTHER" id="PTHR21294:SF8">
    <property type="entry name" value="ELECTRON TRANSFER FLAVOPROTEIN SUBUNIT BETA"/>
    <property type="match status" value="1"/>
</dbReference>
<evidence type="ECO:0000313" key="8">
    <source>
        <dbReference type="Proteomes" id="UP000644756"/>
    </source>
</evidence>
<gene>
    <name evidence="7" type="primary">etfB</name>
    <name evidence="7" type="ORF">GCM10010916_20590</name>
</gene>
<comment type="caution">
    <text evidence="7">The sequence shown here is derived from an EMBL/GenBank/DDBJ whole genome shotgun (WGS) entry which is preliminary data.</text>
</comment>
<dbReference type="Pfam" id="PF01012">
    <property type="entry name" value="ETF"/>
    <property type="match status" value="1"/>
</dbReference>
<feature type="domain" description="Electron transfer flavoprotein alpha/beta-subunit N-terminal" evidence="6">
    <location>
        <begin position="21"/>
        <end position="209"/>
    </location>
</feature>
<comment type="subunit">
    <text evidence="2">Heterodimer of an alpha and a beta subunit.</text>
</comment>
<dbReference type="PANTHER" id="PTHR21294">
    <property type="entry name" value="ELECTRON TRANSFER FLAVOPROTEIN BETA-SUBUNIT"/>
    <property type="match status" value="1"/>
</dbReference>
<dbReference type="InterPro" id="IPR014729">
    <property type="entry name" value="Rossmann-like_a/b/a_fold"/>
</dbReference>
<reference evidence="7" key="2">
    <citation type="submission" date="2020-09" db="EMBL/GenBank/DDBJ databases">
        <authorList>
            <person name="Sun Q."/>
            <person name="Zhou Y."/>
        </authorList>
    </citation>
    <scope>NUCLEOTIDE SEQUENCE</scope>
    <source>
        <strain evidence="7">CGMCC 1.12987</strain>
    </source>
</reference>
<dbReference type="RefSeq" id="WP_188530988.1">
    <property type="nucleotide sequence ID" value="NZ_BMGR01000006.1"/>
</dbReference>
<evidence type="ECO:0000313" key="7">
    <source>
        <dbReference type="EMBL" id="GGG03384.1"/>
    </source>
</evidence>
<dbReference type="Gene3D" id="3.40.50.620">
    <property type="entry name" value="HUPs"/>
    <property type="match status" value="1"/>
</dbReference>
<evidence type="ECO:0000256" key="4">
    <source>
        <dbReference type="ARBA" id="ARBA00022448"/>
    </source>
</evidence>
<reference evidence="7" key="1">
    <citation type="journal article" date="2014" name="Int. J. Syst. Evol. Microbiol.">
        <title>Complete genome sequence of Corynebacterium casei LMG S-19264T (=DSM 44701T), isolated from a smear-ripened cheese.</title>
        <authorList>
            <consortium name="US DOE Joint Genome Institute (JGI-PGF)"/>
            <person name="Walter F."/>
            <person name="Albersmeier A."/>
            <person name="Kalinowski J."/>
            <person name="Ruckert C."/>
        </authorList>
    </citation>
    <scope>NUCLEOTIDE SEQUENCE</scope>
    <source>
        <strain evidence="7">CGMCC 1.12987</strain>
    </source>
</reference>
<sequence>MNVYVILKQTFDTEEKIVIQNGKVAEDGVKFVINPYDEYAVEEAIRLKEQSGGIVTVVSVGPERSAEALRTALAMGADEAVLISDDRIPADEFVVSGVLAAYFTDKSYDLILGGNFSVDNGAGQVAVRLAELLGIPHISSIIKLEPSGGSAAVRRDAEGDLEVLEVSLPALFTAQQGLNEPRYPSLPGIMKAKKKPFQQLSLDDLDVHTGALEPKTSQVELFLPPARQAGQILQGDIPAQAAKLVELLRTQSKAI</sequence>
<dbReference type="Proteomes" id="UP000644756">
    <property type="component" value="Unassembled WGS sequence"/>
</dbReference>
<protein>
    <recommendedName>
        <fullName evidence="3">Electron transfer flavoprotein subunit beta</fullName>
    </recommendedName>
</protein>
<dbReference type="InterPro" id="IPR012255">
    <property type="entry name" value="ETF_b"/>
</dbReference>
<dbReference type="GO" id="GO:0009055">
    <property type="term" value="F:electron transfer activity"/>
    <property type="evidence" value="ECO:0007669"/>
    <property type="project" value="InterPro"/>
</dbReference>
<accession>A0A917CZE0</accession>
<evidence type="ECO:0000256" key="5">
    <source>
        <dbReference type="ARBA" id="ARBA00022982"/>
    </source>
</evidence>
<comment type="similarity">
    <text evidence="1">Belongs to the ETF beta-subunit/FixA family.</text>
</comment>
<dbReference type="GO" id="GO:0005829">
    <property type="term" value="C:cytosol"/>
    <property type="evidence" value="ECO:0007669"/>
    <property type="project" value="TreeGrafter"/>
</dbReference>
<dbReference type="PIRSF" id="PIRSF000090">
    <property type="entry name" value="Beta-ETF"/>
    <property type="match status" value="1"/>
</dbReference>
<dbReference type="AlphaFoldDB" id="A0A917CZE0"/>
<dbReference type="InterPro" id="IPR033948">
    <property type="entry name" value="ETF_beta_N"/>
</dbReference>
<dbReference type="SUPFAM" id="SSF52402">
    <property type="entry name" value="Adenine nucleotide alpha hydrolases-like"/>
    <property type="match status" value="1"/>
</dbReference>
<keyword evidence="5" id="KW-0249">Electron transport</keyword>
<evidence type="ECO:0000256" key="3">
    <source>
        <dbReference type="ARBA" id="ARBA00016797"/>
    </source>
</evidence>
<dbReference type="SMART" id="SM00893">
    <property type="entry name" value="ETF"/>
    <property type="match status" value="1"/>
</dbReference>
<organism evidence="7 8">
    <name type="scientific">Paenibacillus abyssi</name>
    <dbReference type="NCBI Taxonomy" id="1340531"/>
    <lineage>
        <taxon>Bacteria</taxon>
        <taxon>Bacillati</taxon>
        <taxon>Bacillota</taxon>
        <taxon>Bacilli</taxon>
        <taxon>Bacillales</taxon>
        <taxon>Paenibacillaceae</taxon>
        <taxon>Paenibacillus</taxon>
    </lineage>
</organism>